<accession>A0ACC2Q2L0</accession>
<proteinExistence type="predicted"/>
<dbReference type="Proteomes" id="UP001231649">
    <property type="component" value="Chromosome 30"/>
</dbReference>
<keyword evidence="2" id="KW-1185">Reference proteome</keyword>
<sequence length="632" mass="72933">MNKLLMCRICLVENVRMYVVTDEHLQEIYEKLTDFPFETGDGRPLRACLFCITKLKQCCQLLKKCLDAEKLFDQMVCKDYRPDTSLQYLGQLEFFGGLTTTPVEHISILDGWQDSEDDDEIGTDDDELGIDGDELAVDGDELAVDDNDASDGFASPDKVDIKDEHCDEDIKKIEVKLQNVDKLCDEQEEQLSLGAPVAKKPALSERGANVEDTITSRQRKNQLAGSKVVPETRNHTSKPVTKVKRSSKKSNLQKHIGTPVAKKPALDVRRANLEDTNTTRQMKNQVAGLIVIPTTRNRTSKPITKFEKPTRMKKLQILKDVNEKLYTCDICQRSLRTKRSLESHIRVHTGEKPYKCKQCQRCFRFKSNLKHHIFTHTGEKPYKCDVCQRSFNTSWSLKNHILTHSSNKPYTCNFCQRSFKIKYSLVSHVLIHTGEKPHKCDVCQRSFRLKRNLNIHSRVHTGEKPYECKQCQRSFRHESHLKHHILTHTGEKPFVCDVCQRSFNTKWILKNHMFTHTGEKPYQCVVCQRSFTQKHSLNFHMSQHTGRKPYKCDVCQRSYSSSCVLKRHAQTHTGEKPHKCEVCQRSFSRKANLANHVLIHSVEKQFQCEICAKCFTQSSTLNSHLRVHKKGK</sequence>
<reference evidence="1" key="1">
    <citation type="submission" date="2023-03" db="EMBL/GenBank/DDBJ databases">
        <title>Chromosome-level genomes of two armyworms, Mythimna separata and Mythimna loreyi, provide insights into the biosynthesis and reception of sex pheromones.</title>
        <authorList>
            <person name="Zhao H."/>
        </authorList>
    </citation>
    <scope>NUCLEOTIDE SEQUENCE</scope>
    <source>
        <strain evidence="1">BeijingLab</strain>
    </source>
</reference>
<name>A0ACC2Q2L0_9NEOP</name>
<dbReference type="EMBL" id="CM056806">
    <property type="protein sequence ID" value="KAJ8704993.1"/>
    <property type="molecule type" value="Genomic_DNA"/>
</dbReference>
<evidence type="ECO:0000313" key="2">
    <source>
        <dbReference type="Proteomes" id="UP001231649"/>
    </source>
</evidence>
<evidence type="ECO:0000313" key="1">
    <source>
        <dbReference type="EMBL" id="KAJ8704993.1"/>
    </source>
</evidence>
<comment type="caution">
    <text evidence="1">The sequence shown here is derived from an EMBL/GenBank/DDBJ whole genome shotgun (WGS) entry which is preliminary data.</text>
</comment>
<protein>
    <submittedName>
        <fullName evidence="1">Uncharacterized protein</fullName>
    </submittedName>
</protein>
<gene>
    <name evidence="1" type="ORF">PYW08_012313</name>
</gene>
<organism evidence="1 2">
    <name type="scientific">Mythimna loreyi</name>
    <dbReference type="NCBI Taxonomy" id="667449"/>
    <lineage>
        <taxon>Eukaryota</taxon>
        <taxon>Metazoa</taxon>
        <taxon>Ecdysozoa</taxon>
        <taxon>Arthropoda</taxon>
        <taxon>Hexapoda</taxon>
        <taxon>Insecta</taxon>
        <taxon>Pterygota</taxon>
        <taxon>Neoptera</taxon>
        <taxon>Endopterygota</taxon>
        <taxon>Lepidoptera</taxon>
        <taxon>Glossata</taxon>
        <taxon>Ditrysia</taxon>
        <taxon>Noctuoidea</taxon>
        <taxon>Noctuidae</taxon>
        <taxon>Noctuinae</taxon>
        <taxon>Hadenini</taxon>
        <taxon>Mythimna</taxon>
    </lineage>
</organism>